<evidence type="ECO:0000313" key="4">
    <source>
        <dbReference type="Proteomes" id="UP000284842"/>
    </source>
</evidence>
<dbReference type="InterPro" id="IPR044034">
    <property type="entry name" value="NAC-like_UBA"/>
</dbReference>
<dbReference type="CDD" id="cd14361">
    <property type="entry name" value="UBA_HYPK"/>
    <property type="match status" value="1"/>
</dbReference>
<organism evidence="3 4">
    <name type="scientific">Panaeolus cyanescens</name>
    <dbReference type="NCBI Taxonomy" id="181874"/>
    <lineage>
        <taxon>Eukaryota</taxon>
        <taxon>Fungi</taxon>
        <taxon>Dikarya</taxon>
        <taxon>Basidiomycota</taxon>
        <taxon>Agaricomycotina</taxon>
        <taxon>Agaricomycetes</taxon>
        <taxon>Agaricomycetidae</taxon>
        <taxon>Agaricales</taxon>
        <taxon>Agaricineae</taxon>
        <taxon>Galeropsidaceae</taxon>
        <taxon>Panaeolus</taxon>
    </lineage>
</organism>
<dbReference type="InParanoid" id="A0A409Y8K3"/>
<dbReference type="EMBL" id="NHTK01001366">
    <property type="protein sequence ID" value="PPQ99213.1"/>
    <property type="molecule type" value="Genomic_DNA"/>
</dbReference>
<evidence type="ECO:0000259" key="2">
    <source>
        <dbReference type="Pfam" id="PF19026"/>
    </source>
</evidence>
<dbReference type="Pfam" id="PF19026">
    <property type="entry name" value="UBA_HYPK"/>
    <property type="match status" value="1"/>
</dbReference>
<dbReference type="AlphaFoldDB" id="A0A409Y8K3"/>
<name>A0A409Y8K3_9AGAR</name>
<feature type="region of interest" description="Disordered" evidence="1">
    <location>
        <begin position="39"/>
        <end position="60"/>
    </location>
</feature>
<dbReference type="Gene3D" id="1.10.8.10">
    <property type="entry name" value="DNA helicase RuvA subunit, C-terminal domain"/>
    <property type="match status" value="1"/>
</dbReference>
<gene>
    <name evidence="3" type="ORF">CVT24_009232</name>
</gene>
<dbReference type="Proteomes" id="UP000284842">
    <property type="component" value="Unassembled WGS sequence"/>
</dbReference>
<sequence length="96" mass="10498">MSYSNGRAEAEVIVNYADGLAYSKHKLEEAFRAGGLLERPPVKAPTKAKDPSAPTPKREDIDLIVNEFEIPRAQAEKVLIDNGGDIQNALRSLIHA</sequence>
<proteinExistence type="predicted"/>
<reference evidence="3 4" key="1">
    <citation type="journal article" date="2018" name="Evol. Lett.">
        <title>Horizontal gene cluster transfer increased hallucinogenic mushroom diversity.</title>
        <authorList>
            <person name="Reynolds H.T."/>
            <person name="Vijayakumar V."/>
            <person name="Gluck-Thaler E."/>
            <person name="Korotkin H.B."/>
            <person name="Matheny P.B."/>
            <person name="Slot J.C."/>
        </authorList>
    </citation>
    <scope>NUCLEOTIDE SEQUENCE [LARGE SCALE GENOMIC DNA]</scope>
    <source>
        <strain evidence="3 4">2629</strain>
    </source>
</reference>
<dbReference type="STRING" id="181874.A0A409Y8K3"/>
<protein>
    <recommendedName>
        <fullName evidence="2">Nascent polypeptide-associated complex subunit alpha-like UBA domain-containing protein</fullName>
    </recommendedName>
</protein>
<dbReference type="InterPro" id="IPR038922">
    <property type="entry name" value="HYPK_UBA"/>
</dbReference>
<keyword evidence="4" id="KW-1185">Reference proteome</keyword>
<feature type="domain" description="Nascent polypeptide-associated complex subunit alpha-like UBA" evidence="2">
    <location>
        <begin position="57"/>
        <end position="94"/>
    </location>
</feature>
<accession>A0A409Y8K3</accession>
<evidence type="ECO:0000313" key="3">
    <source>
        <dbReference type="EMBL" id="PPQ99213.1"/>
    </source>
</evidence>
<comment type="caution">
    <text evidence="3">The sequence shown here is derived from an EMBL/GenBank/DDBJ whole genome shotgun (WGS) entry which is preliminary data.</text>
</comment>
<evidence type="ECO:0000256" key="1">
    <source>
        <dbReference type="SAM" id="MobiDB-lite"/>
    </source>
</evidence>
<dbReference type="OrthoDB" id="285219at2759"/>